<dbReference type="InterPro" id="IPR040079">
    <property type="entry name" value="Glutathione_S-Trfase"/>
</dbReference>
<protein>
    <recommendedName>
        <fullName evidence="2">GST N-terminal domain-containing protein</fullName>
    </recommendedName>
</protein>
<evidence type="ECO:0000313" key="4">
    <source>
        <dbReference type="Proteomes" id="UP000620104"/>
    </source>
</evidence>
<dbReference type="PANTHER" id="PTHR44051">
    <property type="entry name" value="GLUTATHIONE S-TRANSFERASE-RELATED"/>
    <property type="match status" value="1"/>
</dbReference>
<evidence type="ECO:0000313" key="3">
    <source>
        <dbReference type="EMBL" id="GHJ83642.1"/>
    </source>
</evidence>
<dbReference type="Proteomes" id="UP000620104">
    <property type="component" value="Unassembled WGS sequence"/>
</dbReference>
<dbReference type="SFLD" id="SFLDG00358">
    <property type="entry name" value="Main_(cytGST)"/>
    <property type="match status" value="1"/>
</dbReference>
<dbReference type="EMBL" id="BLZA01000002">
    <property type="protein sequence ID" value="GHJ83642.1"/>
    <property type="molecule type" value="Genomic_DNA"/>
</dbReference>
<reference evidence="3" key="1">
    <citation type="submission" date="2020-07" db="EMBL/GenBank/DDBJ databases">
        <title>Draft Genome Sequence of a Deep-Sea Yeast, Naganishia (Cryptococcus) liquefaciens strain N6.</title>
        <authorList>
            <person name="Han Y.W."/>
            <person name="Kajitani R."/>
            <person name="Morimoto H."/>
            <person name="Parhat M."/>
            <person name="Tsubouchi H."/>
            <person name="Bakenova O."/>
            <person name="Ogata M."/>
            <person name="Argunhan B."/>
            <person name="Aoki R."/>
            <person name="Kajiwara S."/>
            <person name="Itoh T."/>
            <person name="Iwasaki H."/>
        </authorList>
    </citation>
    <scope>NUCLEOTIDE SEQUENCE</scope>
    <source>
        <strain evidence="3">N6</strain>
    </source>
</reference>
<name>A0A8H3TM65_9TREE</name>
<feature type="domain" description="GST N-terminal" evidence="2">
    <location>
        <begin position="2"/>
        <end position="91"/>
    </location>
</feature>
<keyword evidence="4" id="KW-1185">Reference proteome</keyword>
<dbReference type="SUPFAM" id="SSF52833">
    <property type="entry name" value="Thioredoxin-like"/>
    <property type="match status" value="1"/>
</dbReference>
<dbReference type="InterPro" id="IPR036282">
    <property type="entry name" value="Glutathione-S-Trfase_C_sf"/>
</dbReference>
<dbReference type="Gene3D" id="1.20.1050.10">
    <property type="match status" value="1"/>
</dbReference>
<gene>
    <name evidence="3" type="ORF">NliqN6_0044</name>
</gene>
<dbReference type="Pfam" id="PF13409">
    <property type="entry name" value="GST_N_2"/>
    <property type="match status" value="1"/>
</dbReference>
<dbReference type="OrthoDB" id="422574at2759"/>
<evidence type="ECO:0000259" key="2">
    <source>
        <dbReference type="PROSITE" id="PS50404"/>
    </source>
</evidence>
<dbReference type="CDD" id="cd03057">
    <property type="entry name" value="GST_N_Beta"/>
    <property type="match status" value="1"/>
</dbReference>
<accession>A0A8H3TM65</accession>
<proteinExistence type="inferred from homology"/>
<dbReference type="PROSITE" id="PS50404">
    <property type="entry name" value="GST_NTER"/>
    <property type="match status" value="1"/>
</dbReference>
<dbReference type="SFLD" id="SFLDS00019">
    <property type="entry name" value="Glutathione_Transferase_(cytos"/>
    <property type="match status" value="1"/>
</dbReference>
<sequence>MPEYTLYFHSGSASMIPHWILIELALTHGIDYETEYVSFTAKDQKSEKYLALNPKGVVPTLILHGDNGAKEIITESAATALLLAARHPEAHLAPSDPRSFQYPKYLETVIYLANTVSPSMRDWFYADKDSGSSDPTSIETIKAMARKRIGAAWDLLEKQLEGQPYLVENIVDGIPQPTAADYMFVILARWSRYFEEHALKWKNLKALVLRMTEREGWQVLRENERLYNRDDPTWPDVPV</sequence>
<dbReference type="SUPFAM" id="SSF47616">
    <property type="entry name" value="GST C-terminal domain-like"/>
    <property type="match status" value="1"/>
</dbReference>
<dbReference type="InterPro" id="IPR036249">
    <property type="entry name" value="Thioredoxin-like_sf"/>
</dbReference>
<dbReference type="CDD" id="cd03188">
    <property type="entry name" value="GST_C_Beta"/>
    <property type="match status" value="1"/>
</dbReference>
<dbReference type="Gene3D" id="3.40.30.10">
    <property type="entry name" value="Glutaredoxin"/>
    <property type="match status" value="1"/>
</dbReference>
<evidence type="ECO:0000256" key="1">
    <source>
        <dbReference type="ARBA" id="ARBA00007409"/>
    </source>
</evidence>
<comment type="caution">
    <text evidence="3">The sequence shown here is derived from an EMBL/GenBank/DDBJ whole genome shotgun (WGS) entry which is preliminary data.</text>
</comment>
<dbReference type="PANTHER" id="PTHR44051:SF21">
    <property type="entry name" value="GLUTATHIONE S-TRANSFERASE FAMILY PROTEIN"/>
    <property type="match status" value="1"/>
</dbReference>
<dbReference type="AlphaFoldDB" id="A0A8H3TM65"/>
<dbReference type="InterPro" id="IPR004045">
    <property type="entry name" value="Glutathione_S-Trfase_N"/>
</dbReference>
<comment type="similarity">
    <text evidence="1">Belongs to the GST superfamily.</text>
</comment>
<organism evidence="3 4">
    <name type="scientific">Naganishia liquefaciens</name>
    <dbReference type="NCBI Taxonomy" id="104408"/>
    <lineage>
        <taxon>Eukaryota</taxon>
        <taxon>Fungi</taxon>
        <taxon>Dikarya</taxon>
        <taxon>Basidiomycota</taxon>
        <taxon>Agaricomycotina</taxon>
        <taxon>Tremellomycetes</taxon>
        <taxon>Filobasidiales</taxon>
        <taxon>Filobasidiaceae</taxon>
        <taxon>Naganishia</taxon>
    </lineage>
</organism>